<proteinExistence type="inferred from homology"/>
<dbReference type="Gene3D" id="2.60.120.260">
    <property type="entry name" value="Galactose-binding domain-like"/>
    <property type="match status" value="1"/>
</dbReference>
<accession>A0AB39Q9X6</accession>
<dbReference type="SUPFAM" id="SSF49785">
    <property type="entry name" value="Galactose-binding domain-like"/>
    <property type="match status" value="1"/>
</dbReference>
<evidence type="ECO:0000259" key="11">
    <source>
        <dbReference type="SMART" id="SM00939"/>
    </source>
</evidence>
<dbReference type="PRINTS" id="PR00923">
    <property type="entry name" value="LACTOPTASE"/>
</dbReference>
<dbReference type="EMBL" id="CP163439">
    <property type="protein sequence ID" value="XDQ39459.1"/>
    <property type="molecule type" value="Genomic_DNA"/>
</dbReference>
<dbReference type="PANTHER" id="PTHR43056">
    <property type="entry name" value="PEPTIDASE S9 PROLYL OLIGOPEPTIDASE"/>
    <property type="match status" value="1"/>
</dbReference>
<dbReference type="PANTHER" id="PTHR43056:SF10">
    <property type="entry name" value="COCE_NOND FAMILY, PUTATIVE (AFU_ORTHOLOGUE AFUA_7G00600)-RELATED"/>
    <property type="match status" value="1"/>
</dbReference>
<dbReference type="Pfam" id="PF02129">
    <property type="entry name" value="Peptidase_S15"/>
    <property type="match status" value="1"/>
</dbReference>
<dbReference type="EC" id="3.4.14.11" evidence="3"/>
<feature type="compositionally biased region" description="Basic and acidic residues" evidence="9">
    <location>
        <begin position="620"/>
        <end position="635"/>
    </location>
</feature>
<evidence type="ECO:0000256" key="1">
    <source>
        <dbReference type="ARBA" id="ARBA00000123"/>
    </source>
</evidence>
<evidence type="ECO:0000256" key="6">
    <source>
        <dbReference type="ARBA" id="ARBA00022801"/>
    </source>
</evidence>
<dbReference type="AlphaFoldDB" id="A0AB39Q9X6"/>
<feature type="signal peptide" evidence="10">
    <location>
        <begin position="1"/>
        <end position="30"/>
    </location>
</feature>
<dbReference type="InterPro" id="IPR000383">
    <property type="entry name" value="Xaa-Pro-like_dom"/>
</dbReference>
<feature type="region of interest" description="Disordered" evidence="9">
    <location>
        <begin position="392"/>
        <end position="430"/>
    </location>
</feature>
<dbReference type="InterPro" id="IPR008252">
    <property type="entry name" value="Pept_S15_Xpro"/>
</dbReference>
<evidence type="ECO:0000256" key="3">
    <source>
        <dbReference type="ARBA" id="ARBA00012463"/>
    </source>
</evidence>
<comment type="catalytic activity">
    <reaction evidence="1">
        <text>Hydrolyzes Xaa-Pro-|- bonds to release unblocked, N-terminal dipeptides from substrates including Ala-Pro-|-p-nitroanilide and (sequentially) Tyr-Pro-|-Phe-Pro-|-Gly-Pro-|-Ile.</text>
        <dbReference type="EC" id="3.4.14.11"/>
    </reaction>
</comment>
<dbReference type="GO" id="GO:0008239">
    <property type="term" value="F:dipeptidyl-peptidase activity"/>
    <property type="evidence" value="ECO:0007669"/>
    <property type="project" value="UniProtKB-EC"/>
</dbReference>
<sequence>MRRILVRSLVTLAVLGLAAALGAAAAPATATPRAPYVRGTSTVPFYSYAGAVRESVWVSTPLDNDEDGVPDKVAVDVVRPRTGGVRVPVIMQASPYYTCCGRGPEKQVKEYDANGTITGQPLFYDNYFVPRGYAVIAVDMAGTGRSTGCTDTDGREDTLATKAVIDWLNGRAKATYADGSPADATAWTNGRVGMVGRGADGTVTNGVAATGVEGLKTVVPISATSSGYDYARHNGVVVSPDSNEYLFHMVNSRPAEACARVLRSLDVGSDDATGDYNAYWAERDVRPHASKVRASVFLVHGLNDGNVMTDHFALWWQELKVPRKLWLTQAGHVDPFDYRRAEWVDTLHRWFDFYLQGLRNGIDREPPVSRETSPGTWVDGPAWPAPGAREVRVPLGDGDGTTGTLGARSGRGGRVWTDDPDLSEDAATADPNRPVAGRAVFLSRPLARDMRLSGNPSVTLRVKVDRPTTELTARLVDYGTAARVNTVYPAEGLRTLDTRSCWGASTQADSACYLDSAQDVVTSDRGILTRGWQDAAHRVSLRFRVPLRPDRWYTIKVPMQATDQIVRAGHVLGLVLQQSDLEYTTPATTGATVRLDLSGSSLSLPVVGNARLPRPGAEAPRVEASDRIGRQDARLRSRPTP</sequence>
<dbReference type="InterPro" id="IPR029058">
    <property type="entry name" value="AB_hydrolase_fold"/>
</dbReference>
<evidence type="ECO:0000256" key="7">
    <source>
        <dbReference type="ARBA" id="ARBA00022825"/>
    </source>
</evidence>
<keyword evidence="7" id="KW-0720">Serine protease</keyword>
<dbReference type="GO" id="GO:0006508">
    <property type="term" value="P:proteolysis"/>
    <property type="evidence" value="ECO:0007669"/>
    <property type="project" value="UniProtKB-KW"/>
</dbReference>
<evidence type="ECO:0000313" key="12">
    <source>
        <dbReference type="EMBL" id="XDQ39459.1"/>
    </source>
</evidence>
<evidence type="ECO:0000256" key="5">
    <source>
        <dbReference type="ARBA" id="ARBA00022670"/>
    </source>
</evidence>
<feature type="compositionally biased region" description="Gly residues" evidence="9">
    <location>
        <begin position="397"/>
        <end position="413"/>
    </location>
</feature>
<evidence type="ECO:0000256" key="2">
    <source>
        <dbReference type="ARBA" id="ARBA00010819"/>
    </source>
</evidence>
<feature type="region of interest" description="Disordered" evidence="9">
    <location>
        <begin position="365"/>
        <end position="384"/>
    </location>
</feature>
<gene>
    <name evidence="12" type="ORF">AB5J49_42325</name>
</gene>
<organism evidence="12">
    <name type="scientific">Streptomyces sp. R28</name>
    <dbReference type="NCBI Taxonomy" id="3238628"/>
    <lineage>
        <taxon>Bacteria</taxon>
        <taxon>Bacillati</taxon>
        <taxon>Actinomycetota</taxon>
        <taxon>Actinomycetes</taxon>
        <taxon>Kitasatosporales</taxon>
        <taxon>Streptomycetaceae</taxon>
        <taxon>Streptomyces</taxon>
    </lineage>
</organism>
<feature type="domain" description="Xaa-Pro dipeptidyl-peptidase C-terminal" evidence="11">
    <location>
        <begin position="348"/>
        <end position="603"/>
    </location>
</feature>
<name>A0AB39Q9X6_9ACTN</name>
<evidence type="ECO:0000256" key="4">
    <source>
        <dbReference type="ARBA" id="ARBA00022438"/>
    </source>
</evidence>
<dbReference type="RefSeq" id="WP_369174183.1">
    <property type="nucleotide sequence ID" value="NZ_CP163439.1"/>
</dbReference>
<dbReference type="SMART" id="SM00939">
    <property type="entry name" value="PepX_C"/>
    <property type="match status" value="1"/>
</dbReference>
<comment type="similarity">
    <text evidence="2">Belongs to the peptidase S15 family.</text>
</comment>
<dbReference type="Pfam" id="PF08530">
    <property type="entry name" value="PepX_C"/>
    <property type="match status" value="1"/>
</dbReference>
<feature type="region of interest" description="Disordered" evidence="9">
    <location>
        <begin position="608"/>
        <end position="641"/>
    </location>
</feature>
<dbReference type="InterPro" id="IPR013736">
    <property type="entry name" value="Xaa-Pro_dipept_C"/>
</dbReference>
<keyword evidence="5" id="KW-0645">Protease</keyword>
<keyword evidence="10" id="KW-0732">Signal</keyword>
<dbReference type="InterPro" id="IPR008979">
    <property type="entry name" value="Galactose-bd-like_sf"/>
</dbReference>
<dbReference type="SUPFAM" id="SSF53474">
    <property type="entry name" value="alpha/beta-Hydrolases"/>
    <property type="match status" value="1"/>
</dbReference>
<dbReference type="Gene3D" id="3.40.50.1820">
    <property type="entry name" value="alpha/beta hydrolase"/>
    <property type="match status" value="2"/>
</dbReference>
<feature type="chain" id="PRO_5044215949" description="Xaa-Pro dipeptidyl-peptidase" evidence="10">
    <location>
        <begin position="31"/>
        <end position="641"/>
    </location>
</feature>
<evidence type="ECO:0000256" key="9">
    <source>
        <dbReference type="SAM" id="MobiDB-lite"/>
    </source>
</evidence>
<keyword evidence="6 12" id="KW-0378">Hydrolase</keyword>
<protein>
    <recommendedName>
        <fullName evidence="3">Xaa-Pro dipeptidyl-peptidase</fullName>
        <ecNumber evidence="3">3.4.14.11</ecNumber>
    </recommendedName>
    <alternativeName>
        <fullName evidence="8">X-prolyl-dipeptidyl aminopeptidase</fullName>
    </alternativeName>
</protein>
<keyword evidence="4" id="KW-0031">Aminopeptidase</keyword>
<dbReference type="GO" id="GO:0008236">
    <property type="term" value="F:serine-type peptidase activity"/>
    <property type="evidence" value="ECO:0007669"/>
    <property type="project" value="UniProtKB-KW"/>
</dbReference>
<reference evidence="12" key="1">
    <citation type="submission" date="2024-07" db="EMBL/GenBank/DDBJ databases">
        <authorList>
            <person name="Yu S.T."/>
        </authorList>
    </citation>
    <scope>NUCLEOTIDE SEQUENCE</scope>
    <source>
        <strain evidence="12">R28</strain>
    </source>
</reference>
<dbReference type="InterPro" id="IPR050585">
    <property type="entry name" value="Xaa-Pro_dipeptidyl-ppase/CocE"/>
</dbReference>
<evidence type="ECO:0000256" key="8">
    <source>
        <dbReference type="ARBA" id="ARBA00030045"/>
    </source>
</evidence>
<evidence type="ECO:0000256" key="10">
    <source>
        <dbReference type="SAM" id="SignalP"/>
    </source>
</evidence>
<dbReference type="GO" id="GO:0004177">
    <property type="term" value="F:aminopeptidase activity"/>
    <property type="evidence" value="ECO:0007669"/>
    <property type="project" value="UniProtKB-KW"/>
</dbReference>